<dbReference type="InterPro" id="IPR002477">
    <property type="entry name" value="Peptidoglycan-bd-like"/>
</dbReference>
<evidence type="ECO:0000313" key="5">
    <source>
        <dbReference type="Proteomes" id="UP000641646"/>
    </source>
</evidence>
<dbReference type="Pfam" id="PF01510">
    <property type="entry name" value="Amidase_2"/>
    <property type="match status" value="1"/>
</dbReference>
<protein>
    <submittedName>
        <fullName evidence="4">N-acetylmuramoyl-L-alanine amidase</fullName>
    </submittedName>
</protein>
<dbReference type="GO" id="GO:0008745">
    <property type="term" value="F:N-acetylmuramoyl-L-alanine amidase activity"/>
    <property type="evidence" value="ECO:0007669"/>
    <property type="project" value="InterPro"/>
</dbReference>
<comment type="similarity">
    <text evidence="1">Belongs to the N-acetylmuramoyl-L-alanine amidase 2 family.</text>
</comment>
<dbReference type="InterPro" id="IPR002502">
    <property type="entry name" value="Amidase_domain"/>
</dbReference>
<gene>
    <name evidence="4" type="ORF">H6G03_08665</name>
</gene>
<dbReference type="InterPro" id="IPR006619">
    <property type="entry name" value="PGRP_domain_met/bac"/>
</dbReference>
<dbReference type="InterPro" id="IPR036505">
    <property type="entry name" value="Amidase/PGRP_sf"/>
</dbReference>
<feature type="domain" description="N-acetylmuramoyl-L-alanine amidase" evidence="2">
    <location>
        <begin position="16"/>
        <end position="167"/>
    </location>
</feature>
<dbReference type="CDD" id="cd06583">
    <property type="entry name" value="PGRP"/>
    <property type="match status" value="1"/>
</dbReference>
<organism evidence="4 5">
    <name type="scientific">Aerosakkonema funiforme FACHB-1375</name>
    <dbReference type="NCBI Taxonomy" id="2949571"/>
    <lineage>
        <taxon>Bacteria</taxon>
        <taxon>Bacillati</taxon>
        <taxon>Cyanobacteriota</taxon>
        <taxon>Cyanophyceae</taxon>
        <taxon>Oscillatoriophycideae</taxon>
        <taxon>Aerosakkonematales</taxon>
        <taxon>Aerosakkonemataceae</taxon>
        <taxon>Aerosakkonema</taxon>
    </lineage>
</organism>
<accession>A0A926VC86</accession>
<evidence type="ECO:0000259" key="3">
    <source>
        <dbReference type="SMART" id="SM00701"/>
    </source>
</evidence>
<dbReference type="AlphaFoldDB" id="A0A926VC86"/>
<dbReference type="InterPro" id="IPR036366">
    <property type="entry name" value="PGBDSf"/>
</dbReference>
<dbReference type="Proteomes" id="UP000641646">
    <property type="component" value="Unassembled WGS sequence"/>
</dbReference>
<dbReference type="GO" id="GO:0008270">
    <property type="term" value="F:zinc ion binding"/>
    <property type="evidence" value="ECO:0007669"/>
    <property type="project" value="InterPro"/>
</dbReference>
<feature type="domain" description="Peptidoglycan recognition protein family" evidence="3">
    <location>
        <begin position="5"/>
        <end position="161"/>
    </location>
</feature>
<evidence type="ECO:0000259" key="2">
    <source>
        <dbReference type="SMART" id="SM00644"/>
    </source>
</evidence>
<dbReference type="InterPro" id="IPR036365">
    <property type="entry name" value="PGBD-like_sf"/>
</dbReference>
<dbReference type="Gene3D" id="3.40.80.10">
    <property type="entry name" value="Peptidoglycan recognition protein-like"/>
    <property type="match status" value="1"/>
</dbReference>
<dbReference type="SMART" id="SM00644">
    <property type="entry name" value="Ami_2"/>
    <property type="match status" value="1"/>
</dbReference>
<keyword evidence="5" id="KW-1185">Reference proteome</keyword>
<reference evidence="4" key="1">
    <citation type="journal article" date="2015" name="ISME J.">
        <title>Draft Genome Sequence of Streptomyces incarnatus NRRL8089, which Produces the Nucleoside Antibiotic Sinefungin.</title>
        <authorList>
            <person name="Oshima K."/>
            <person name="Hattori M."/>
            <person name="Shimizu H."/>
            <person name="Fukuda K."/>
            <person name="Nemoto M."/>
            <person name="Inagaki K."/>
            <person name="Tamura T."/>
        </authorList>
    </citation>
    <scope>NUCLEOTIDE SEQUENCE</scope>
    <source>
        <strain evidence="4">FACHB-1375</strain>
    </source>
</reference>
<dbReference type="PANTHER" id="PTHR11022:SF41">
    <property type="entry name" value="PEPTIDOGLYCAN-RECOGNITION PROTEIN LC-RELATED"/>
    <property type="match status" value="1"/>
</dbReference>
<dbReference type="SUPFAM" id="SSF55846">
    <property type="entry name" value="N-acetylmuramoyl-L-alanine amidase-like"/>
    <property type="match status" value="1"/>
</dbReference>
<reference evidence="4" key="2">
    <citation type="submission" date="2020-08" db="EMBL/GenBank/DDBJ databases">
        <authorList>
            <person name="Chen M."/>
            <person name="Teng W."/>
            <person name="Zhao L."/>
            <person name="Hu C."/>
            <person name="Zhou Y."/>
            <person name="Han B."/>
            <person name="Song L."/>
            <person name="Shu W."/>
        </authorList>
    </citation>
    <scope>NUCLEOTIDE SEQUENCE</scope>
    <source>
        <strain evidence="4">FACHB-1375</strain>
    </source>
</reference>
<sequence>MPFTASVISAANWGAVPPKELPEETIPKLIIIHHTDSPNPPNAISKGTLEGGKQLARNIQRAHMETNGWNDSGHNFLNTIGGFVLEGRQGTLAAISKGHCVRSAHAGNKAANESPGIENEGNFMTHRMGTAQWNSLVELCAALCSAYNIDPDNIKGHRDFKATDCPGDWLYSQLPRLRRVVRQTLAPPSIPLKKGSKGSKVKDLQKYLKAWGFNPGSIDGVFGTNTQTSVIGFQKSKGLTADGVVEAKTWKALITSPPPQPLPSEIISLVDVCKYYQGLPAQDRALEWLQGQIPKPIMDEFAKRWRDRTSPQPTQPLTMINVCKYYDGLSYQDEALEWLEGQISQAVLEQFAQKWRS</sequence>
<dbReference type="Pfam" id="PF01471">
    <property type="entry name" value="PG_binding_1"/>
    <property type="match status" value="1"/>
</dbReference>
<evidence type="ECO:0000313" key="4">
    <source>
        <dbReference type="EMBL" id="MBD2181172.1"/>
    </source>
</evidence>
<comment type="caution">
    <text evidence="4">The sequence shown here is derived from an EMBL/GenBank/DDBJ whole genome shotgun (WGS) entry which is preliminary data.</text>
</comment>
<dbReference type="EMBL" id="JACJPW010000017">
    <property type="protein sequence ID" value="MBD2181172.1"/>
    <property type="molecule type" value="Genomic_DNA"/>
</dbReference>
<dbReference type="PANTHER" id="PTHR11022">
    <property type="entry name" value="PEPTIDOGLYCAN RECOGNITION PROTEIN"/>
    <property type="match status" value="1"/>
</dbReference>
<dbReference type="SUPFAM" id="SSF47090">
    <property type="entry name" value="PGBD-like"/>
    <property type="match status" value="1"/>
</dbReference>
<dbReference type="InterPro" id="IPR015510">
    <property type="entry name" value="PGRP"/>
</dbReference>
<name>A0A926VC86_9CYAN</name>
<dbReference type="GO" id="GO:0009253">
    <property type="term" value="P:peptidoglycan catabolic process"/>
    <property type="evidence" value="ECO:0007669"/>
    <property type="project" value="InterPro"/>
</dbReference>
<dbReference type="SMART" id="SM00701">
    <property type="entry name" value="PGRP"/>
    <property type="match status" value="1"/>
</dbReference>
<proteinExistence type="inferred from homology"/>
<dbReference type="Gene3D" id="1.10.101.10">
    <property type="entry name" value="PGBD-like superfamily/PGBD"/>
    <property type="match status" value="1"/>
</dbReference>
<dbReference type="RefSeq" id="WP_190463936.1">
    <property type="nucleotide sequence ID" value="NZ_JACJPW010000017.1"/>
</dbReference>
<evidence type="ECO:0000256" key="1">
    <source>
        <dbReference type="ARBA" id="ARBA00007553"/>
    </source>
</evidence>